<reference evidence="2 3" key="1">
    <citation type="submission" date="2018-03" db="EMBL/GenBank/DDBJ databases">
        <title>Aquarubrobacter algicola gen. nov., sp. nov., a novel actinobacterium isolated from shallow eutrophic lake during the end of cyanobacterial harmful algal blooms.</title>
        <authorList>
            <person name="Chun S.J."/>
        </authorList>
    </citation>
    <scope>NUCLEOTIDE SEQUENCE [LARGE SCALE GENOMIC DNA]</scope>
    <source>
        <strain evidence="2 3">Seoho-28</strain>
    </source>
</reference>
<accession>A0A2T4UMB1</accession>
<evidence type="ECO:0000313" key="3">
    <source>
        <dbReference type="Proteomes" id="UP000240739"/>
    </source>
</evidence>
<dbReference type="EMBL" id="PYYB01000001">
    <property type="protein sequence ID" value="PTL60354.1"/>
    <property type="molecule type" value="Genomic_DNA"/>
</dbReference>
<dbReference type="Proteomes" id="UP000240739">
    <property type="component" value="Unassembled WGS sequence"/>
</dbReference>
<comment type="caution">
    <text evidence="2">The sequence shown here is derived from an EMBL/GenBank/DDBJ whole genome shotgun (WGS) entry which is preliminary data.</text>
</comment>
<dbReference type="Gene3D" id="3.40.50.300">
    <property type="entry name" value="P-loop containing nucleotide triphosphate hydrolases"/>
    <property type="match status" value="1"/>
</dbReference>
<gene>
    <name evidence="2" type="ORF">C7Y72_12250</name>
</gene>
<feature type="compositionally biased region" description="Basic and acidic residues" evidence="1">
    <location>
        <begin position="12"/>
        <end position="37"/>
    </location>
</feature>
<dbReference type="OrthoDB" id="5243467at2"/>
<organism evidence="2 3">
    <name type="scientific">Paraconexibacter algicola</name>
    <dbReference type="NCBI Taxonomy" id="2133960"/>
    <lineage>
        <taxon>Bacteria</taxon>
        <taxon>Bacillati</taxon>
        <taxon>Actinomycetota</taxon>
        <taxon>Thermoleophilia</taxon>
        <taxon>Solirubrobacterales</taxon>
        <taxon>Paraconexibacteraceae</taxon>
        <taxon>Paraconexibacter</taxon>
    </lineage>
</organism>
<protein>
    <submittedName>
        <fullName evidence="2">Uncharacterized protein</fullName>
    </submittedName>
</protein>
<feature type="region of interest" description="Disordered" evidence="1">
    <location>
        <begin position="1"/>
        <end position="40"/>
    </location>
</feature>
<proteinExistence type="predicted"/>
<evidence type="ECO:0000313" key="2">
    <source>
        <dbReference type="EMBL" id="PTL60354.1"/>
    </source>
</evidence>
<evidence type="ECO:0000256" key="1">
    <source>
        <dbReference type="SAM" id="MobiDB-lite"/>
    </source>
</evidence>
<dbReference type="AlphaFoldDB" id="A0A2T4UMB1"/>
<keyword evidence="3" id="KW-1185">Reference proteome</keyword>
<sequence>MSTPDGTTRSVRIGEDERGGWSSDRPRRDGKAPEERGPQVAVRCRVLPPSDRQRYTPGSLVVVVTAGDPAALERFADVRIEEKNAVLSMARVRELITGRVADDQLEESAAKLLDAAVAKRLAAGNSTVVLLEDLTPESRRRFVVPAAKVRKPRHLIFVDVPKDQVAEEDRDTVNALRRAVDGADLGEEGFMTVLRLGGSAIHELNRIVFRPPPSDD</sequence>
<dbReference type="InterPro" id="IPR027417">
    <property type="entry name" value="P-loop_NTPase"/>
</dbReference>
<feature type="compositionally biased region" description="Polar residues" evidence="1">
    <location>
        <begin position="1"/>
        <end position="10"/>
    </location>
</feature>
<name>A0A2T4UMB1_9ACTN</name>
<dbReference type="RefSeq" id="WP_107568999.1">
    <property type="nucleotide sequence ID" value="NZ_PYYB01000001.1"/>
</dbReference>